<reference evidence="1" key="2">
    <citation type="submission" date="2020-09" db="EMBL/GenBank/DDBJ databases">
        <authorList>
            <person name="Sun Q."/>
            <person name="Zhou Y."/>
        </authorList>
    </citation>
    <scope>NUCLEOTIDE SEQUENCE</scope>
    <source>
        <strain evidence="1">CGMCC 1.12987</strain>
    </source>
</reference>
<dbReference type="EMBL" id="BMGR01000004">
    <property type="protein sequence ID" value="GGG00247.1"/>
    <property type="molecule type" value="Genomic_DNA"/>
</dbReference>
<gene>
    <name evidence="1" type="ORF">GCM10010916_16830</name>
</gene>
<dbReference type="RefSeq" id="WP_377521809.1">
    <property type="nucleotide sequence ID" value="NZ_JBHRVG010000001.1"/>
</dbReference>
<evidence type="ECO:0000313" key="2">
    <source>
        <dbReference type="Proteomes" id="UP000644756"/>
    </source>
</evidence>
<reference evidence="1" key="1">
    <citation type="journal article" date="2014" name="Int. J. Syst. Evol. Microbiol.">
        <title>Complete genome sequence of Corynebacterium casei LMG S-19264T (=DSM 44701T), isolated from a smear-ripened cheese.</title>
        <authorList>
            <consortium name="US DOE Joint Genome Institute (JGI-PGF)"/>
            <person name="Walter F."/>
            <person name="Albersmeier A."/>
            <person name="Kalinowski J."/>
            <person name="Ruckert C."/>
        </authorList>
    </citation>
    <scope>NUCLEOTIDE SEQUENCE</scope>
    <source>
        <strain evidence="1">CGMCC 1.12987</strain>
    </source>
</reference>
<evidence type="ECO:0000313" key="1">
    <source>
        <dbReference type="EMBL" id="GGG00247.1"/>
    </source>
</evidence>
<keyword evidence="2" id="KW-1185">Reference proteome</keyword>
<sequence>MVFAGEIRALVHDNHNNWATEDDWYAKFRFEGTDGIIKGTNGSQYPAAYLSMKEKRLVKLSEIGL</sequence>
<accession>A0A917CW21</accession>
<protein>
    <submittedName>
        <fullName evidence="1">Uncharacterized protein</fullName>
    </submittedName>
</protein>
<organism evidence="1 2">
    <name type="scientific">Paenibacillus abyssi</name>
    <dbReference type="NCBI Taxonomy" id="1340531"/>
    <lineage>
        <taxon>Bacteria</taxon>
        <taxon>Bacillati</taxon>
        <taxon>Bacillota</taxon>
        <taxon>Bacilli</taxon>
        <taxon>Bacillales</taxon>
        <taxon>Paenibacillaceae</taxon>
        <taxon>Paenibacillus</taxon>
    </lineage>
</organism>
<name>A0A917CW21_9BACL</name>
<comment type="caution">
    <text evidence="1">The sequence shown here is derived from an EMBL/GenBank/DDBJ whole genome shotgun (WGS) entry which is preliminary data.</text>
</comment>
<proteinExistence type="predicted"/>
<dbReference type="AlphaFoldDB" id="A0A917CW21"/>
<dbReference type="Proteomes" id="UP000644756">
    <property type="component" value="Unassembled WGS sequence"/>
</dbReference>